<keyword evidence="2" id="KW-0812">Transmembrane</keyword>
<feature type="chain" id="PRO_5021934458" evidence="3">
    <location>
        <begin position="29"/>
        <end position="229"/>
    </location>
</feature>
<evidence type="ECO:0000313" key="6">
    <source>
        <dbReference type="Proteomes" id="UP000317344"/>
    </source>
</evidence>
<evidence type="ECO:0000256" key="2">
    <source>
        <dbReference type="SAM" id="Phobius"/>
    </source>
</evidence>
<dbReference type="Gene3D" id="2.60.40.2230">
    <property type="entry name" value="Uncharacterised protein YcnI-like PF07987, DUF1775"/>
    <property type="match status" value="1"/>
</dbReference>
<feature type="region of interest" description="Disordered" evidence="1">
    <location>
        <begin position="143"/>
        <end position="197"/>
    </location>
</feature>
<dbReference type="Proteomes" id="UP000317344">
    <property type="component" value="Chromosome"/>
</dbReference>
<protein>
    <submittedName>
        <fullName evidence="5">YcnI family protein</fullName>
    </submittedName>
</protein>
<feature type="domain" description="YncI copper-binding" evidence="4">
    <location>
        <begin position="29"/>
        <end position="162"/>
    </location>
</feature>
<reference evidence="5 6" key="2">
    <citation type="submission" date="2019-07" db="EMBL/GenBank/DDBJ databases">
        <authorList>
            <person name="Huang Y."/>
        </authorList>
    </citation>
    <scope>NUCLEOTIDE SEQUENCE [LARGE SCALE GENOMIC DNA]</scope>
    <source>
        <strain evidence="5 6">HY188</strain>
    </source>
</reference>
<feature type="signal peptide" evidence="3">
    <location>
        <begin position="1"/>
        <end position="28"/>
    </location>
</feature>
<proteinExistence type="predicted"/>
<evidence type="ECO:0000256" key="3">
    <source>
        <dbReference type="SAM" id="SignalP"/>
    </source>
</evidence>
<dbReference type="EMBL" id="CP041765">
    <property type="protein sequence ID" value="QDQ96315.1"/>
    <property type="molecule type" value="Genomic_DNA"/>
</dbReference>
<dbReference type="KEGG" id="toy:FO059_01840"/>
<name>A0A516WZS7_9ACTN</name>
<gene>
    <name evidence="5" type="ORF">FO059_01840</name>
</gene>
<dbReference type="InterPro" id="IPR038507">
    <property type="entry name" value="YcnI-like_sf"/>
</dbReference>
<keyword evidence="2" id="KW-1133">Transmembrane helix</keyword>
<dbReference type="InterPro" id="IPR012533">
    <property type="entry name" value="YcnI-copper_dom"/>
</dbReference>
<feature type="transmembrane region" description="Helical" evidence="2">
    <location>
        <begin position="204"/>
        <end position="225"/>
    </location>
</feature>
<evidence type="ECO:0000313" key="5">
    <source>
        <dbReference type="EMBL" id="QDQ96315.1"/>
    </source>
</evidence>
<dbReference type="RefSeq" id="WP_143905875.1">
    <property type="nucleotide sequence ID" value="NZ_CP041765.1"/>
</dbReference>
<dbReference type="Pfam" id="PF07987">
    <property type="entry name" value="DUF1775"/>
    <property type="match status" value="1"/>
</dbReference>
<dbReference type="CDD" id="cd08545">
    <property type="entry name" value="YcnI_like"/>
    <property type="match status" value="1"/>
</dbReference>
<sequence length="229" mass="22728">MKVFARRAVCAGSIIGALALAGSGLASAHVSVSAPGATQGGYEVLTFRVPTESDTAGTTALTVTLPGLRSARTEPMPGWHSAVTKDPGSALATSVTWTADPGVEVGPGQFGEFRVSAGPLPDAASVDFPATQTYSDGAVVEWDQQPAPDGTEPEHPVPSLTLEPASAQGGHAHGGQSGSAATDAESGGSTASDSDSGDDAVARWLGGAGLVLGALALALAIGNTIRRRS</sequence>
<organism evidence="5 6">
    <name type="scientific">Tomitella fengzijianii</name>
    <dbReference type="NCBI Taxonomy" id="2597660"/>
    <lineage>
        <taxon>Bacteria</taxon>
        <taxon>Bacillati</taxon>
        <taxon>Actinomycetota</taxon>
        <taxon>Actinomycetes</taxon>
        <taxon>Mycobacteriales</taxon>
        <taxon>Tomitella</taxon>
    </lineage>
</organism>
<dbReference type="AlphaFoldDB" id="A0A516WZS7"/>
<evidence type="ECO:0000259" key="4">
    <source>
        <dbReference type="Pfam" id="PF07987"/>
    </source>
</evidence>
<keyword evidence="2" id="KW-0472">Membrane</keyword>
<reference evidence="5 6" key="1">
    <citation type="submission" date="2019-07" db="EMBL/GenBank/DDBJ databases">
        <title>Tomitella cavernea sp. nov., an actinomycete isolated from soil.</title>
        <authorList>
            <person name="Cheng J."/>
        </authorList>
    </citation>
    <scope>NUCLEOTIDE SEQUENCE [LARGE SCALE GENOMIC DNA]</scope>
    <source>
        <strain evidence="5 6">HY188</strain>
    </source>
</reference>
<keyword evidence="3" id="KW-0732">Signal</keyword>
<keyword evidence="6" id="KW-1185">Reference proteome</keyword>
<accession>A0A516WZS7</accession>
<feature type="compositionally biased region" description="Low complexity" evidence="1">
    <location>
        <begin position="178"/>
        <end position="194"/>
    </location>
</feature>
<evidence type="ECO:0000256" key="1">
    <source>
        <dbReference type="SAM" id="MobiDB-lite"/>
    </source>
</evidence>
<dbReference type="OrthoDB" id="9810871at2"/>